<evidence type="ECO:0000313" key="5">
    <source>
        <dbReference type="Proteomes" id="UP000681317"/>
    </source>
</evidence>
<dbReference type="EMBL" id="AP024545">
    <property type="protein sequence ID" value="BCT92481.1"/>
    <property type="molecule type" value="Genomic_DNA"/>
</dbReference>
<proteinExistence type="predicted"/>
<dbReference type="SMART" id="SM00448">
    <property type="entry name" value="REC"/>
    <property type="match status" value="1"/>
</dbReference>
<sequence length="126" mass="13680">MPTPAPTALVADDNLDAGQTLAALLELLGHRVALARDGQQALDLAMELHPGVVFLDIGMPELDGWEVCRQIRATDWGAKAWIVAVSGYGQDSDREKSHAVGFDKHCTKPLQIKTVQELLERTPIAL</sequence>
<evidence type="ECO:0000259" key="3">
    <source>
        <dbReference type="PROSITE" id="PS50110"/>
    </source>
</evidence>
<dbReference type="Proteomes" id="UP000681317">
    <property type="component" value="Chromosome"/>
</dbReference>
<dbReference type="InterPro" id="IPR011006">
    <property type="entry name" value="CheY-like_superfamily"/>
</dbReference>
<protein>
    <recommendedName>
        <fullName evidence="3">Response regulatory domain-containing protein</fullName>
    </recommendedName>
</protein>
<gene>
    <name evidence="4" type="ORF">LYSCAS_15050</name>
</gene>
<dbReference type="PROSITE" id="PS50110">
    <property type="entry name" value="RESPONSE_REGULATORY"/>
    <property type="match status" value="1"/>
</dbReference>
<dbReference type="PANTHER" id="PTHR45339:SF5">
    <property type="entry name" value="HISTIDINE KINASE"/>
    <property type="match status" value="1"/>
</dbReference>
<evidence type="ECO:0000256" key="1">
    <source>
        <dbReference type="ARBA" id="ARBA00022553"/>
    </source>
</evidence>
<keyword evidence="5" id="KW-1185">Reference proteome</keyword>
<accession>A0ABN6FV96</accession>
<feature type="domain" description="Response regulatory" evidence="3">
    <location>
        <begin position="7"/>
        <end position="123"/>
    </location>
</feature>
<dbReference type="CDD" id="cd17580">
    <property type="entry name" value="REC_2_DhkD-like"/>
    <property type="match status" value="1"/>
</dbReference>
<name>A0ABN6FV96_9GAMM</name>
<dbReference type="Gene3D" id="3.40.50.2300">
    <property type="match status" value="1"/>
</dbReference>
<keyword evidence="1 2" id="KW-0597">Phosphoprotein</keyword>
<feature type="modified residue" description="4-aspartylphosphate" evidence="2">
    <location>
        <position position="56"/>
    </location>
</feature>
<dbReference type="SUPFAM" id="SSF52172">
    <property type="entry name" value="CheY-like"/>
    <property type="match status" value="1"/>
</dbReference>
<dbReference type="Pfam" id="PF00072">
    <property type="entry name" value="Response_reg"/>
    <property type="match status" value="1"/>
</dbReference>
<organism evidence="4 5">
    <name type="scientific">Noviluteimonas caseinilytica</name>
    <dbReference type="NCBI Taxonomy" id="2675101"/>
    <lineage>
        <taxon>Bacteria</taxon>
        <taxon>Pseudomonadati</taxon>
        <taxon>Pseudomonadota</taxon>
        <taxon>Gammaproteobacteria</taxon>
        <taxon>Lysobacterales</taxon>
        <taxon>Lysobacteraceae</taxon>
        <taxon>Noviluteimonas</taxon>
    </lineage>
</organism>
<dbReference type="PANTHER" id="PTHR45339">
    <property type="entry name" value="HYBRID SIGNAL TRANSDUCTION HISTIDINE KINASE J"/>
    <property type="match status" value="1"/>
</dbReference>
<dbReference type="InterPro" id="IPR001789">
    <property type="entry name" value="Sig_transdc_resp-reg_receiver"/>
</dbReference>
<reference evidence="4 5" key="1">
    <citation type="submission" date="2021-03" db="EMBL/GenBank/DDBJ databases">
        <title>Complete Genome Sequences of Two Lysobacter Strains Isolated from Sea Water (Lysobacter caseinilyticus) and Soil (Lysobacter helvus) in South Korea.</title>
        <authorList>
            <person name="Watanabe Y."/>
            <person name="Arakawa K."/>
        </authorList>
    </citation>
    <scope>NUCLEOTIDE SEQUENCE [LARGE SCALE GENOMIC DNA]</scope>
    <source>
        <strain evidence="4 5">KVB24</strain>
    </source>
</reference>
<evidence type="ECO:0000256" key="2">
    <source>
        <dbReference type="PROSITE-ProRule" id="PRU00169"/>
    </source>
</evidence>
<evidence type="ECO:0000313" key="4">
    <source>
        <dbReference type="EMBL" id="BCT92481.1"/>
    </source>
</evidence>
<dbReference type="RefSeq" id="WP_213437291.1">
    <property type="nucleotide sequence ID" value="NZ_AP024545.1"/>
</dbReference>